<dbReference type="InterPro" id="IPR009291">
    <property type="entry name" value="Vps62"/>
</dbReference>
<dbReference type="EMBL" id="CACRXK020021840">
    <property type="protein sequence ID" value="CAB4036255.1"/>
    <property type="molecule type" value="Genomic_DNA"/>
</dbReference>
<reference evidence="1" key="1">
    <citation type="submission" date="2020-04" db="EMBL/GenBank/DDBJ databases">
        <authorList>
            <person name="Alioto T."/>
            <person name="Alioto T."/>
            <person name="Gomez Garrido J."/>
        </authorList>
    </citation>
    <scope>NUCLEOTIDE SEQUENCE</scope>
    <source>
        <strain evidence="1">A484AB</strain>
    </source>
</reference>
<comment type="caution">
    <text evidence="1">The sequence shown here is derived from an EMBL/GenBank/DDBJ whole genome shotgun (WGS) entry which is preliminary data.</text>
</comment>
<dbReference type="PANTHER" id="PTHR48219">
    <property type="entry name" value="VACUOLAR PROTEIN SORTING-ASSOCIATED PROTEIN 62-RELATED"/>
    <property type="match status" value="1"/>
</dbReference>
<evidence type="ECO:0000313" key="2">
    <source>
        <dbReference type="Proteomes" id="UP001152795"/>
    </source>
</evidence>
<sequence>MAKIVFDIRIADKIEKVYDDLDTNVPTGISVFQAAMDEIPDGCYIIGQVAVCQTNAEDVPVSSVILVKPSHPDLIRHPVNYHQEWNDKGSGGAKNGSFWRVNTPNGYVALGDVVTNSYLQP</sequence>
<evidence type="ECO:0000313" key="1">
    <source>
        <dbReference type="EMBL" id="CAB4036255.1"/>
    </source>
</evidence>
<protein>
    <submittedName>
        <fullName evidence="1">Uncharacterized protein</fullName>
    </submittedName>
</protein>
<dbReference type="PANTHER" id="PTHR48219:SF2">
    <property type="entry name" value="VACUOLAR PROTEIN SORTING-ASSOCIATED PROTEIN 62"/>
    <property type="match status" value="1"/>
</dbReference>
<gene>
    <name evidence="1" type="ORF">PACLA_8A002942</name>
</gene>
<keyword evidence="2" id="KW-1185">Reference proteome</keyword>
<dbReference type="Pfam" id="PF06101">
    <property type="entry name" value="Vps62"/>
    <property type="match status" value="1"/>
</dbReference>
<dbReference type="AlphaFoldDB" id="A0A6S7JU22"/>
<dbReference type="OrthoDB" id="428159at2759"/>
<accession>A0A6S7JU22</accession>
<organism evidence="1 2">
    <name type="scientific">Paramuricea clavata</name>
    <name type="common">Red gorgonian</name>
    <name type="synonym">Violescent sea-whip</name>
    <dbReference type="NCBI Taxonomy" id="317549"/>
    <lineage>
        <taxon>Eukaryota</taxon>
        <taxon>Metazoa</taxon>
        <taxon>Cnidaria</taxon>
        <taxon>Anthozoa</taxon>
        <taxon>Octocorallia</taxon>
        <taxon>Malacalcyonacea</taxon>
        <taxon>Plexauridae</taxon>
        <taxon>Paramuricea</taxon>
    </lineage>
</organism>
<feature type="non-terminal residue" evidence="1">
    <location>
        <position position="121"/>
    </location>
</feature>
<proteinExistence type="predicted"/>
<dbReference type="Proteomes" id="UP001152795">
    <property type="component" value="Unassembled WGS sequence"/>
</dbReference>
<name>A0A6S7JU22_PARCT</name>